<dbReference type="GO" id="GO:0046677">
    <property type="term" value="P:response to antibiotic"/>
    <property type="evidence" value="ECO:0007669"/>
    <property type="project" value="UniProtKB-KW"/>
</dbReference>
<reference evidence="11 13" key="1">
    <citation type="submission" date="2017-10" db="EMBL/GenBank/DDBJ databases">
        <title>Complete Genome Sequence of Faecalibacterium prausnitzii isolated from the gut of healthy adult Indian.</title>
        <authorList>
            <person name="Bag S."/>
            <person name="Ghosh T.S."/>
            <person name="Das B."/>
        </authorList>
    </citation>
    <scope>NUCLEOTIDE SEQUENCE [LARGE SCALE GENOMIC DNA]</scope>
    <source>
        <strain evidence="11 13">Indica</strain>
    </source>
</reference>
<feature type="transmembrane region" description="Helical" evidence="10">
    <location>
        <begin position="51"/>
        <end position="78"/>
    </location>
</feature>
<feature type="transmembrane region" description="Helical" evidence="10">
    <location>
        <begin position="240"/>
        <end position="257"/>
    </location>
</feature>
<keyword evidence="5" id="KW-1003">Cell membrane</keyword>
<dbReference type="PIRSF" id="PIRSF006603">
    <property type="entry name" value="DinF"/>
    <property type="match status" value="1"/>
</dbReference>
<dbReference type="Proteomes" id="UP000461506">
    <property type="component" value="Unassembled WGS sequence"/>
</dbReference>
<dbReference type="InterPro" id="IPR002528">
    <property type="entry name" value="MATE_fam"/>
</dbReference>
<organism evidence="11 13">
    <name type="scientific">Faecalibacterium prausnitzii</name>
    <dbReference type="NCBI Taxonomy" id="853"/>
    <lineage>
        <taxon>Bacteria</taxon>
        <taxon>Bacillati</taxon>
        <taxon>Bacillota</taxon>
        <taxon>Clostridia</taxon>
        <taxon>Eubacteriales</taxon>
        <taxon>Oscillospiraceae</taxon>
        <taxon>Faecalibacterium</taxon>
    </lineage>
</organism>
<dbReference type="GO" id="GO:0005886">
    <property type="term" value="C:plasma membrane"/>
    <property type="evidence" value="ECO:0007669"/>
    <property type="project" value="UniProtKB-SubCell"/>
</dbReference>
<dbReference type="PANTHER" id="PTHR43823:SF3">
    <property type="entry name" value="MULTIDRUG EXPORT PROTEIN MEPA"/>
    <property type="match status" value="1"/>
</dbReference>
<evidence type="ECO:0000256" key="1">
    <source>
        <dbReference type="ARBA" id="ARBA00004651"/>
    </source>
</evidence>
<keyword evidence="7 10" id="KW-1133">Transmembrane helix</keyword>
<comment type="subcellular location">
    <subcellularLocation>
        <location evidence="1">Cell membrane</location>
        <topology evidence="1">Multi-pass membrane protein</topology>
    </subcellularLocation>
</comment>
<evidence type="ECO:0000256" key="8">
    <source>
        <dbReference type="ARBA" id="ARBA00023136"/>
    </source>
</evidence>
<evidence type="ECO:0000256" key="3">
    <source>
        <dbReference type="ARBA" id="ARBA00022106"/>
    </source>
</evidence>
<evidence type="ECO:0000256" key="10">
    <source>
        <dbReference type="SAM" id="Phobius"/>
    </source>
</evidence>
<feature type="transmembrane region" description="Helical" evidence="10">
    <location>
        <begin position="99"/>
        <end position="121"/>
    </location>
</feature>
<evidence type="ECO:0000313" key="14">
    <source>
        <dbReference type="Proteomes" id="UP000461506"/>
    </source>
</evidence>
<feature type="transmembrane region" description="Helical" evidence="10">
    <location>
        <begin position="393"/>
        <end position="413"/>
    </location>
</feature>
<proteinExistence type="inferred from homology"/>
<evidence type="ECO:0000256" key="5">
    <source>
        <dbReference type="ARBA" id="ARBA00022475"/>
    </source>
</evidence>
<dbReference type="InterPro" id="IPR048279">
    <property type="entry name" value="MdtK-like"/>
</dbReference>
<feature type="transmembrane region" description="Helical" evidence="10">
    <location>
        <begin position="20"/>
        <end position="39"/>
    </location>
</feature>
<name>A0A291TAN5_9FIRM</name>
<evidence type="ECO:0000313" key="12">
    <source>
        <dbReference type="EMBL" id="MSC64060.1"/>
    </source>
</evidence>
<reference evidence="12 14" key="2">
    <citation type="journal article" date="2019" name="Nat. Med.">
        <title>A library of human gut bacterial isolates paired with longitudinal multiomics data enables mechanistic microbiome research.</title>
        <authorList>
            <person name="Poyet M."/>
            <person name="Groussin M."/>
            <person name="Gibbons S.M."/>
            <person name="Avila-Pacheco J."/>
            <person name="Jiang X."/>
            <person name="Kearney S.M."/>
            <person name="Perrotta A.R."/>
            <person name="Berdy B."/>
            <person name="Zhao S."/>
            <person name="Lieberman T.D."/>
            <person name="Swanson P.K."/>
            <person name="Smith M."/>
            <person name="Roesemann S."/>
            <person name="Alexander J.E."/>
            <person name="Rich S.A."/>
            <person name="Livny J."/>
            <person name="Vlamakis H."/>
            <person name="Clish C."/>
            <person name="Bullock K."/>
            <person name="Deik A."/>
            <person name="Scott J."/>
            <person name="Pierce K.A."/>
            <person name="Xavier R.J."/>
            <person name="Alm E.J."/>
        </authorList>
    </citation>
    <scope>NUCLEOTIDE SEQUENCE [LARGE SCALE GENOMIC DNA]</scope>
    <source>
        <strain evidence="12 14">BIOML-A1</strain>
    </source>
</reference>
<evidence type="ECO:0000256" key="4">
    <source>
        <dbReference type="ARBA" id="ARBA00022448"/>
    </source>
</evidence>
<keyword evidence="9" id="KW-0046">Antibiotic resistance</keyword>
<feature type="transmembrane region" description="Helical" evidence="10">
    <location>
        <begin position="141"/>
        <end position="159"/>
    </location>
</feature>
<dbReference type="EMBL" id="CP023819">
    <property type="protein sequence ID" value="ATL90130.1"/>
    <property type="molecule type" value="Genomic_DNA"/>
</dbReference>
<dbReference type="AlphaFoldDB" id="A0A291TAN5"/>
<dbReference type="GO" id="GO:0015297">
    <property type="term" value="F:antiporter activity"/>
    <property type="evidence" value="ECO:0007669"/>
    <property type="project" value="InterPro"/>
</dbReference>
<dbReference type="PANTHER" id="PTHR43823">
    <property type="entry name" value="SPORULATION PROTEIN YKVU"/>
    <property type="match status" value="1"/>
</dbReference>
<gene>
    <name evidence="11" type="ORF">CRH10_07375</name>
    <name evidence="12" type="ORF">GKD95_12140</name>
</gene>
<feature type="transmembrane region" description="Helical" evidence="10">
    <location>
        <begin position="433"/>
        <end position="451"/>
    </location>
</feature>
<feature type="transmembrane region" description="Helical" evidence="10">
    <location>
        <begin position="363"/>
        <end position="381"/>
    </location>
</feature>
<keyword evidence="6 10" id="KW-0812">Transmembrane</keyword>
<evidence type="ECO:0000256" key="7">
    <source>
        <dbReference type="ARBA" id="ARBA00022989"/>
    </source>
</evidence>
<accession>A0A291TAN5</accession>
<keyword evidence="8 10" id="KW-0472">Membrane</keyword>
<evidence type="ECO:0000256" key="2">
    <source>
        <dbReference type="ARBA" id="ARBA00008417"/>
    </source>
</evidence>
<dbReference type="GO" id="GO:0042910">
    <property type="term" value="F:xenobiotic transmembrane transporter activity"/>
    <property type="evidence" value="ECO:0007669"/>
    <property type="project" value="InterPro"/>
</dbReference>
<dbReference type="Pfam" id="PF01554">
    <property type="entry name" value="MatE"/>
    <property type="match status" value="2"/>
</dbReference>
<feature type="transmembrane region" description="Helical" evidence="10">
    <location>
        <begin position="277"/>
        <end position="299"/>
    </location>
</feature>
<feature type="transmembrane region" description="Helical" evidence="10">
    <location>
        <begin position="171"/>
        <end position="194"/>
    </location>
</feature>
<keyword evidence="4" id="KW-0813">Transport</keyword>
<evidence type="ECO:0000256" key="9">
    <source>
        <dbReference type="ARBA" id="ARBA00023251"/>
    </source>
</evidence>
<evidence type="ECO:0000313" key="13">
    <source>
        <dbReference type="Proteomes" id="UP000223709"/>
    </source>
</evidence>
<feature type="transmembrane region" description="Helical" evidence="10">
    <location>
        <begin position="324"/>
        <end position="351"/>
    </location>
</feature>
<comment type="similarity">
    <text evidence="2">Belongs to the multi antimicrobial extrusion (MATE) (TC 2.A.66.1) family. MepA subfamily.</text>
</comment>
<evidence type="ECO:0000256" key="6">
    <source>
        <dbReference type="ARBA" id="ARBA00022692"/>
    </source>
</evidence>
<dbReference type="InterPro" id="IPR045070">
    <property type="entry name" value="MATE_MepA-like"/>
</dbReference>
<sequence>MAQTQKKQQDMGTGDVKKLLLQLMIPAVVAQVVNLLYNIVDRIYIGHISGIGAAALTGVGLFTPILMLLNAFAMLIGSGGAPRTAIAMGQGDKKQAEKIVSNSFTMLLLFSVVLTIVFYAAAPTLLRLFGASDTTLPYALAYSRIYILGTICVLIVLGMNTFITAQGFAKISMLTTVIGAVINIVLDPILIFGLGMGVKGAAIATVLSQAVGAIWVIRFLTGPKTILKIRKEDMKLEGKIIMPVLALGISTFVMLSTESLLSISFSSSLARYGGDVAVGAMTVITSASQLCTMPISGICQGGQPVMSFNFGAGKKDRVKQAFRFQLTLCLSYTTIFWLLMMLVPGAVAGIFTSDASLIDYTTWAMRIYMAGIFSTGVQIACQQSFMALGQAKVSLLLACLRKLILLIPLIFILPHVVANPVFGVFLAEPVSDIIAAAVTATTFFLQFNKILDKGAGRV</sequence>
<dbReference type="CDD" id="cd13143">
    <property type="entry name" value="MATE_MepA_like"/>
    <property type="match status" value="1"/>
</dbReference>
<protein>
    <recommendedName>
        <fullName evidence="3">Multidrug export protein MepA</fullName>
    </recommendedName>
</protein>
<feature type="transmembrane region" description="Helical" evidence="10">
    <location>
        <begin position="200"/>
        <end position="220"/>
    </location>
</feature>
<evidence type="ECO:0000313" key="11">
    <source>
        <dbReference type="EMBL" id="ATL90130.1"/>
    </source>
</evidence>
<dbReference type="InterPro" id="IPR051327">
    <property type="entry name" value="MATE_MepA_subfamily"/>
</dbReference>
<dbReference type="NCBIfam" id="TIGR00797">
    <property type="entry name" value="matE"/>
    <property type="match status" value="1"/>
</dbReference>
<dbReference type="EMBL" id="WKQN01000015">
    <property type="protein sequence ID" value="MSC64060.1"/>
    <property type="molecule type" value="Genomic_DNA"/>
</dbReference>
<dbReference type="RefSeq" id="WP_098923903.1">
    <property type="nucleotide sequence ID" value="NZ_CABVEO010000004.1"/>
</dbReference>
<dbReference type="Proteomes" id="UP000223709">
    <property type="component" value="Chromosome"/>
</dbReference>